<name>A0AAW1N8Y2_SAPOF</name>
<dbReference type="AlphaFoldDB" id="A0AAW1N8Y2"/>
<protein>
    <submittedName>
        <fullName evidence="2">Uncharacterized protein</fullName>
    </submittedName>
</protein>
<reference evidence="2" key="1">
    <citation type="submission" date="2024-03" db="EMBL/GenBank/DDBJ databases">
        <title>WGS assembly of Saponaria officinalis var. Norfolk2.</title>
        <authorList>
            <person name="Jenkins J."/>
            <person name="Shu S."/>
            <person name="Grimwood J."/>
            <person name="Barry K."/>
            <person name="Goodstein D."/>
            <person name="Schmutz J."/>
            <person name="Leebens-Mack J."/>
            <person name="Osbourn A."/>
        </authorList>
    </citation>
    <scope>NUCLEOTIDE SEQUENCE [LARGE SCALE GENOMIC DNA]</scope>
    <source>
        <strain evidence="2">JIC</strain>
    </source>
</reference>
<evidence type="ECO:0000313" key="3">
    <source>
        <dbReference type="Proteomes" id="UP001443914"/>
    </source>
</evidence>
<feature type="compositionally biased region" description="Low complexity" evidence="1">
    <location>
        <begin position="67"/>
        <end position="86"/>
    </location>
</feature>
<dbReference type="EMBL" id="JBDFQZ010000001">
    <property type="protein sequence ID" value="KAK9755976.1"/>
    <property type="molecule type" value="Genomic_DNA"/>
</dbReference>
<feature type="compositionally biased region" description="Polar residues" evidence="1">
    <location>
        <begin position="56"/>
        <end position="66"/>
    </location>
</feature>
<dbReference type="Proteomes" id="UP001443914">
    <property type="component" value="Unassembled WGS sequence"/>
</dbReference>
<gene>
    <name evidence="2" type="ORF">RND81_01G064100</name>
</gene>
<keyword evidence="3" id="KW-1185">Reference proteome</keyword>
<feature type="region of interest" description="Disordered" evidence="1">
    <location>
        <begin position="56"/>
        <end position="88"/>
    </location>
</feature>
<accession>A0AAW1N8Y2</accession>
<dbReference type="InterPro" id="IPR021899">
    <property type="entry name" value="DUF3511"/>
</dbReference>
<evidence type="ECO:0000313" key="2">
    <source>
        <dbReference type="EMBL" id="KAK9755976.1"/>
    </source>
</evidence>
<organism evidence="2 3">
    <name type="scientific">Saponaria officinalis</name>
    <name type="common">Common soapwort</name>
    <name type="synonym">Lychnis saponaria</name>
    <dbReference type="NCBI Taxonomy" id="3572"/>
    <lineage>
        <taxon>Eukaryota</taxon>
        <taxon>Viridiplantae</taxon>
        <taxon>Streptophyta</taxon>
        <taxon>Embryophyta</taxon>
        <taxon>Tracheophyta</taxon>
        <taxon>Spermatophyta</taxon>
        <taxon>Magnoliopsida</taxon>
        <taxon>eudicotyledons</taxon>
        <taxon>Gunneridae</taxon>
        <taxon>Pentapetalae</taxon>
        <taxon>Caryophyllales</taxon>
        <taxon>Caryophyllaceae</taxon>
        <taxon>Caryophylleae</taxon>
        <taxon>Saponaria</taxon>
    </lineage>
</organism>
<dbReference type="Pfam" id="PF12023">
    <property type="entry name" value="DUF3511"/>
    <property type="match status" value="1"/>
</dbReference>
<comment type="caution">
    <text evidence="2">The sequence shown here is derived from an EMBL/GenBank/DDBJ whole genome shotgun (WGS) entry which is preliminary data.</text>
</comment>
<dbReference type="PANTHER" id="PTHR33193">
    <property type="entry name" value="DOMAIN PROTEIN, PUTATIVE (DUF3511)-RELATED"/>
    <property type="match status" value="1"/>
</dbReference>
<proteinExistence type="predicted"/>
<sequence length="133" mass="15202">MENYRSISCREGRNNNIYNNNDDVGGGSKPKNMQDLRSYSTSYASTYMQIHPQQCNKDAKISNGNTSSNYKKSRGSGSSSSMKGWSLNDPEIQRKKRVVSYKVYAVEGKMKGSFRKSFRWFKSTCSHVVHGFW</sequence>
<dbReference type="PANTHER" id="PTHR33193:SF43">
    <property type="entry name" value="TRANSMEMBRANE PROTEIN DDB_G0273707_DDB_G0273361-LIKE"/>
    <property type="match status" value="1"/>
</dbReference>
<feature type="region of interest" description="Disordered" evidence="1">
    <location>
        <begin position="1"/>
        <end position="35"/>
    </location>
</feature>
<evidence type="ECO:0000256" key="1">
    <source>
        <dbReference type="SAM" id="MobiDB-lite"/>
    </source>
</evidence>